<gene>
    <name evidence="10" type="ORF">DWV08_07910</name>
    <name evidence="11" type="ORF">DXU92_15440</name>
</gene>
<evidence type="ECO:0000256" key="5">
    <source>
        <dbReference type="ARBA" id="ARBA00022989"/>
    </source>
</evidence>
<feature type="domain" description="Acyltransferase 3" evidence="9">
    <location>
        <begin position="34"/>
        <end position="355"/>
    </location>
</feature>
<evidence type="ECO:0000256" key="2">
    <source>
        <dbReference type="ARBA" id="ARBA00007400"/>
    </source>
</evidence>
<evidence type="ECO:0000256" key="7">
    <source>
        <dbReference type="SAM" id="MobiDB-lite"/>
    </source>
</evidence>
<keyword evidence="5 8" id="KW-1133">Transmembrane helix</keyword>
<protein>
    <submittedName>
        <fullName evidence="11">Acyltransferase</fullName>
    </submittedName>
</protein>
<feature type="transmembrane region" description="Helical" evidence="8">
    <location>
        <begin position="30"/>
        <end position="52"/>
    </location>
</feature>
<keyword evidence="11" id="KW-0012">Acyltransferase</keyword>
<keyword evidence="12" id="KW-1185">Reference proteome</keyword>
<dbReference type="PANTHER" id="PTHR40074">
    <property type="entry name" value="O-ACETYLTRANSFERASE WECH"/>
    <property type="match status" value="1"/>
</dbReference>
<evidence type="ECO:0000256" key="1">
    <source>
        <dbReference type="ARBA" id="ARBA00004651"/>
    </source>
</evidence>
<dbReference type="Pfam" id="PF01757">
    <property type="entry name" value="Acyl_transf_3"/>
    <property type="match status" value="1"/>
</dbReference>
<feature type="compositionally biased region" description="Low complexity" evidence="7">
    <location>
        <begin position="1"/>
        <end position="22"/>
    </location>
</feature>
<evidence type="ECO:0000256" key="6">
    <source>
        <dbReference type="ARBA" id="ARBA00023136"/>
    </source>
</evidence>
<evidence type="ECO:0000256" key="8">
    <source>
        <dbReference type="SAM" id="Phobius"/>
    </source>
</evidence>
<dbReference type="InterPro" id="IPR002656">
    <property type="entry name" value="Acyl_transf_3_dom"/>
</dbReference>
<evidence type="ECO:0000256" key="4">
    <source>
        <dbReference type="ARBA" id="ARBA00022692"/>
    </source>
</evidence>
<evidence type="ECO:0000313" key="12">
    <source>
        <dbReference type="Proteomes" id="UP000254236"/>
    </source>
</evidence>
<reference evidence="11 13" key="2">
    <citation type="submission" date="2018-08" db="EMBL/GenBank/DDBJ databases">
        <title>Brachybacterium saurashtrense DSM 23186.</title>
        <authorList>
            <person name="Li Y."/>
        </authorList>
    </citation>
    <scope>NUCLEOTIDE SEQUENCE [LARGE SCALE GENOMIC DNA]</scope>
    <source>
        <strain evidence="11 13">DSM 23186</strain>
    </source>
</reference>
<dbReference type="EMBL" id="CP031356">
    <property type="protein sequence ID" value="AXK45542.1"/>
    <property type="molecule type" value="Genomic_DNA"/>
</dbReference>
<feature type="transmembrane region" description="Helical" evidence="8">
    <location>
        <begin position="64"/>
        <end position="86"/>
    </location>
</feature>
<dbReference type="EMBL" id="QSWH01000010">
    <property type="protein sequence ID" value="RRR21087.1"/>
    <property type="molecule type" value="Genomic_DNA"/>
</dbReference>
<reference evidence="10 12" key="1">
    <citation type="submission" date="2018-07" db="EMBL/GenBank/DDBJ databases">
        <title>Brachybacterium saurashtrense DSM 23186 genome sequence.</title>
        <authorList>
            <person name="Guo L."/>
        </authorList>
    </citation>
    <scope>NUCLEOTIDE SEQUENCE [LARGE SCALE GENOMIC DNA]</scope>
    <source>
        <strain evidence="10 12">DSM 23186</strain>
    </source>
</reference>
<feature type="region of interest" description="Disordered" evidence="7">
    <location>
        <begin position="1"/>
        <end position="23"/>
    </location>
</feature>
<feature type="transmembrane region" description="Helical" evidence="8">
    <location>
        <begin position="337"/>
        <end position="357"/>
    </location>
</feature>
<keyword evidence="4 8" id="KW-0812">Transmembrane</keyword>
<evidence type="ECO:0000256" key="3">
    <source>
        <dbReference type="ARBA" id="ARBA00022475"/>
    </source>
</evidence>
<evidence type="ECO:0000313" key="11">
    <source>
        <dbReference type="EMBL" id="RRR21087.1"/>
    </source>
</evidence>
<dbReference type="GO" id="GO:0009246">
    <property type="term" value="P:enterobacterial common antigen biosynthetic process"/>
    <property type="evidence" value="ECO:0007669"/>
    <property type="project" value="TreeGrafter"/>
</dbReference>
<comment type="subcellular location">
    <subcellularLocation>
        <location evidence="1">Cell membrane</location>
        <topology evidence="1">Multi-pass membrane protein</topology>
    </subcellularLocation>
</comment>
<comment type="similarity">
    <text evidence="2">Belongs to the acyltransferase 3 family.</text>
</comment>
<proteinExistence type="inferred from homology"/>
<feature type="transmembrane region" description="Helical" evidence="8">
    <location>
        <begin position="278"/>
        <end position="297"/>
    </location>
</feature>
<feature type="transmembrane region" description="Helical" evidence="8">
    <location>
        <begin position="146"/>
        <end position="168"/>
    </location>
</feature>
<dbReference type="OrthoDB" id="1072135at2"/>
<dbReference type="RefSeq" id="WP_115413292.1">
    <property type="nucleotide sequence ID" value="NZ_CP031356.1"/>
</dbReference>
<feature type="transmembrane region" description="Helical" evidence="8">
    <location>
        <begin position="175"/>
        <end position="199"/>
    </location>
</feature>
<dbReference type="KEGG" id="bsau:DWV08_07910"/>
<feature type="transmembrane region" description="Helical" evidence="8">
    <location>
        <begin position="236"/>
        <end position="258"/>
    </location>
</feature>
<evidence type="ECO:0000313" key="10">
    <source>
        <dbReference type="EMBL" id="AXK45542.1"/>
    </source>
</evidence>
<evidence type="ECO:0000313" key="13">
    <source>
        <dbReference type="Proteomes" id="UP000282185"/>
    </source>
</evidence>
<keyword evidence="3" id="KW-1003">Cell membrane</keyword>
<sequence>MPPEHAPASPAADGAPATGDPSSAPAARRYVPLLDVIRIVAIIGVVTVHVIADHVGPDSPLAVLLLRALLAVAVPAFVMISGVLNLDPAAMRDGTGSFLGRRLRRLLPATVVWTALYVLLSVDLGVEPLLGEETVRGLLEASTFPHLYFLPLIIGLTVITPPLVGYLAEAPRRAWGAGAVAAVWAAAAIGLGPLTAGLFEEPITPLRLGALTFFLPYVGYYLLGRAAWTAAPTGRPILAALAALGTVMTAATVLAYRADWTQEPPGTVLLPTYSSPTVMAMSVAWMTLLLACGRSWQVGRRAQSWLRELGNASFGVFLLHFAVLLALRALGFPQATALDLLLLTAVVTAVSFALVVAGRRVPLVREIL</sequence>
<dbReference type="PANTHER" id="PTHR40074:SF2">
    <property type="entry name" value="O-ACETYLTRANSFERASE WECH"/>
    <property type="match status" value="1"/>
</dbReference>
<dbReference type="Proteomes" id="UP000254236">
    <property type="component" value="Chromosome"/>
</dbReference>
<keyword evidence="6 8" id="KW-0472">Membrane</keyword>
<keyword evidence="11" id="KW-0808">Transferase</keyword>
<dbReference type="GO" id="GO:0005886">
    <property type="term" value="C:plasma membrane"/>
    <property type="evidence" value="ECO:0007669"/>
    <property type="project" value="UniProtKB-SubCell"/>
</dbReference>
<dbReference type="AlphaFoldDB" id="A0A345YNP0"/>
<dbReference type="Proteomes" id="UP000282185">
    <property type="component" value="Unassembled WGS sequence"/>
</dbReference>
<feature type="transmembrane region" description="Helical" evidence="8">
    <location>
        <begin position="106"/>
        <end position="126"/>
    </location>
</feature>
<dbReference type="GO" id="GO:0016413">
    <property type="term" value="F:O-acetyltransferase activity"/>
    <property type="evidence" value="ECO:0007669"/>
    <property type="project" value="TreeGrafter"/>
</dbReference>
<evidence type="ECO:0000259" key="9">
    <source>
        <dbReference type="Pfam" id="PF01757"/>
    </source>
</evidence>
<feature type="transmembrane region" description="Helical" evidence="8">
    <location>
        <begin position="205"/>
        <end position="224"/>
    </location>
</feature>
<organism evidence="11 13">
    <name type="scientific">Brachybacterium saurashtrense</name>
    <dbReference type="NCBI Taxonomy" id="556288"/>
    <lineage>
        <taxon>Bacteria</taxon>
        <taxon>Bacillati</taxon>
        <taxon>Actinomycetota</taxon>
        <taxon>Actinomycetes</taxon>
        <taxon>Micrococcales</taxon>
        <taxon>Dermabacteraceae</taxon>
        <taxon>Brachybacterium</taxon>
    </lineage>
</organism>
<accession>A0A345YNP0</accession>
<feature type="transmembrane region" description="Helical" evidence="8">
    <location>
        <begin position="309"/>
        <end position="331"/>
    </location>
</feature>
<name>A0A345YNP0_9MICO</name>